<gene>
    <name evidence="6" type="ORF">TGDOM2_256780</name>
</gene>
<dbReference type="EMBL" id="AHZU02001546">
    <property type="protein sequence ID" value="KFG31254.1"/>
    <property type="molecule type" value="Genomic_DNA"/>
</dbReference>
<proteinExistence type="inferred from homology"/>
<feature type="compositionally biased region" description="Low complexity" evidence="4">
    <location>
        <begin position="334"/>
        <end position="346"/>
    </location>
</feature>
<feature type="compositionally biased region" description="Polar residues" evidence="4">
    <location>
        <begin position="72"/>
        <end position="87"/>
    </location>
</feature>
<feature type="domain" description="PPPDE" evidence="5">
    <location>
        <begin position="92"/>
        <end position="231"/>
    </location>
</feature>
<evidence type="ECO:0000313" key="6">
    <source>
        <dbReference type="EMBL" id="KFG31254.1"/>
    </source>
</evidence>
<dbReference type="PANTHER" id="PTHR12378:SF80">
    <property type="entry name" value="IP06716P-RELATED"/>
    <property type="match status" value="1"/>
</dbReference>
<keyword evidence="2" id="KW-0645">Protease</keyword>
<evidence type="ECO:0000259" key="5">
    <source>
        <dbReference type="PROSITE" id="PS51858"/>
    </source>
</evidence>
<evidence type="ECO:0000256" key="2">
    <source>
        <dbReference type="ARBA" id="ARBA00022670"/>
    </source>
</evidence>
<protein>
    <submittedName>
        <fullName evidence="6">Putative PPPDE peptidase domain protein</fullName>
    </submittedName>
</protein>
<dbReference type="VEuPathDB" id="ToxoDB:TGDOM2_256780"/>
<comment type="similarity">
    <text evidence="1">Belongs to the DeSI family.</text>
</comment>
<evidence type="ECO:0000256" key="3">
    <source>
        <dbReference type="ARBA" id="ARBA00022801"/>
    </source>
</evidence>
<feature type="region of interest" description="Disordered" evidence="4">
    <location>
        <begin position="321"/>
        <end position="360"/>
    </location>
</feature>
<feature type="region of interest" description="Disordered" evidence="4">
    <location>
        <begin position="30"/>
        <end position="93"/>
    </location>
</feature>
<feature type="compositionally biased region" description="Low complexity" evidence="4">
    <location>
        <begin position="46"/>
        <end position="57"/>
    </location>
</feature>
<dbReference type="PROSITE" id="PS51858">
    <property type="entry name" value="PPPDE"/>
    <property type="match status" value="1"/>
</dbReference>
<sequence length="447" mass="46571">MMLADDRSVTVPPLLSYSALDIRTAAVERRRQDQLAASAVQTPGDAAAASTSAESASPTHACESLQPGVSGPPSSEAANGAGDTQSESPPPNAVFLHVYDLDPTISKYMNKVMRPLGAGAFHAGVEVYGIEYCYGQTYDKTPGITVNRPRRHPAHIYRETIYMGQTTLAHEEFMALIEALKDEWPGEKYNILTRNCLNFADQLCLLLGVGCLPPWLLRLQQQASSLQESMQYAARKLQQIDETTGLSAVASAAATAAAAAARVFGGFLRPSLESQEGPTVTSRLDRALTSGISLLSGGLGAFADGVAEGLAGLMDDEATPVPYPHPGYESSTVPCSFPDSSLSESPSPFPPPPASAVSPVRSPSASIAASAGVPATVAASAASSGDGLAQSSKKENDKLFYIHDEMNLPASLPLSADENSKLPGQVTGASLYSSMPLASGEVDAGAV</sequence>
<evidence type="ECO:0000256" key="1">
    <source>
        <dbReference type="ARBA" id="ARBA00008140"/>
    </source>
</evidence>
<accession>A0A086JGI6</accession>
<reference evidence="6 7" key="1">
    <citation type="submission" date="2014-02" db="EMBL/GenBank/DDBJ databases">
        <authorList>
            <person name="Sibley D."/>
            <person name="Venepally P."/>
            <person name="Karamycheva S."/>
            <person name="Hadjithomas M."/>
            <person name="Khan A."/>
            <person name="Brunk B."/>
            <person name="Roos D."/>
            <person name="Caler E."/>
            <person name="Lorenzi H."/>
        </authorList>
    </citation>
    <scope>NUCLEOTIDE SEQUENCE [LARGE SCALE GENOMIC DNA]</scope>
    <source>
        <strain evidence="6 7">GAB2-2007-GAL-DOM2</strain>
    </source>
</reference>
<dbReference type="GO" id="GO:0101005">
    <property type="term" value="F:deubiquitinase activity"/>
    <property type="evidence" value="ECO:0007669"/>
    <property type="project" value="TreeGrafter"/>
</dbReference>
<organism evidence="6 7">
    <name type="scientific">Toxoplasma gondii GAB2-2007-GAL-DOM2</name>
    <dbReference type="NCBI Taxonomy" id="1130820"/>
    <lineage>
        <taxon>Eukaryota</taxon>
        <taxon>Sar</taxon>
        <taxon>Alveolata</taxon>
        <taxon>Apicomplexa</taxon>
        <taxon>Conoidasida</taxon>
        <taxon>Coccidia</taxon>
        <taxon>Eucoccidiorida</taxon>
        <taxon>Eimeriorina</taxon>
        <taxon>Sarcocystidae</taxon>
        <taxon>Toxoplasma</taxon>
    </lineage>
</organism>
<keyword evidence="3" id="KW-0378">Hydrolase</keyword>
<dbReference type="OrthoDB" id="412286at2759"/>
<evidence type="ECO:0000313" key="7">
    <source>
        <dbReference type="Proteomes" id="UP000028837"/>
    </source>
</evidence>
<name>A0A086JGI6_TOXGO</name>
<dbReference type="PANTHER" id="PTHR12378">
    <property type="entry name" value="DESUMOYLATING ISOPEPTIDASE"/>
    <property type="match status" value="1"/>
</dbReference>
<evidence type="ECO:0000256" key="4">
    <source>
        <dbReference type="SAM" id="MobiDB-lite"/>
    </source>
</evidence>
<comment type="caution">
    <text evidence="6">The sequence shown here is derived from an EMBL/GenBank/DDBJ whole genome shotgun (WGS) entry which is preliminary data.</text>
</comment>
<dbReference type="Proteomes" id="UP000028837">
    <property type="component" value="Unassembled WGS sequence"/>
</dbReference>
<dbReference type="GO" id="GO:0016579">
    <property type="term" value="P:protein deubiquitination"/>
    <property type="evidence" value="ECO:0007669"/>
    <property type="project" value="TreeGrafter"/>
</dbReference>
<dbReference type="AlphaFoldDB" id="A0A086JGI6"/>
<dbReference type="Pfam" id="PF05903">
    <property type="entry name" value="Peptidase_C97"/>
    <property type="match status" value="1"/>
</dbReference>
<dbReference type="InterPro" id="IPR008580">
    <property type="entry name" value="PPPDE_dom"/>
</dbReference>
<dbReference type="SMART" id="SM01179">
    <property type="entry name" value="DUF862"/>
    <property type="match status" value="1"/>
</dbReference>
<dbReference type="Gene3D" id="3.90.1720.30">
    <property type="entry name" value="PPPDE domains"/>
    <property type="match status" value="1"/>
</dbReference>
<dbReference type="GO" id="GO:0006508">
    <property type="term" value="P:proteolysis"/>
    <property type="evidence" value="ECO:0007669"/>
    <property type="project" value="UniProtKB-KW"/>
</dbReference>
<dbReference type="InterPro" id="IPR042266">
    <property type="entry name" value="PPPDE_sf"/>
</dbReference>